<gene>
    <name evidence="1" type="ORF">FHG89_31325</name>
</gene>
<comment type="caution">
    <text evidence="1">The sequence shown here is derived from an EMBL/GenBank/DDBJ whole genome shotgun (WGS) entry which is preliminary data.</text>
</comment>
<dbReference type="RefSeq" id="WP_139587989.1">
    <property type="nucleotide sequence ID" value="NZ_VDFY01000295.1"/>
</dbReference>
<name>A0A5C4Q8D8_9ACTN</name>
<dbReference type="CDD" id="cd07067">
    <property type="entry name" value="HP_PGM_like"/>
    <property type="match status" value="1"/>
</dbReference>
<organism evidence="1 2">
    <name type="scientific">Micromonospora orduensis</name>
    <dbReference type="NCBI Taxonomy" id="1420891"/>
    <lineage>
        <taxon>Bacteria</taxon>
        <taxon>Bacillati</taxon>
        <taxon>Actinomycetota</taxon>
        <taxon>Actinomycetes</taxon>
        <taxon>Micromonosporales</taxon>
        <taxon>Micromonosporaceae</taxon>
        <taxon>Micromonospora</taxon>
    </lineage>
</organism>
<dbReference type="Gene3D" id="3.40.50.1240">
    <property type="entry name" value="Phosphoglycerate mutase-like"/>
    <property type="match status" value="1"/>
</dbReference>
<keyword evidence="2" id="KW-1185">Reference proteome</keyword>
<dbReference type="Proteomes" id="UP000306145">
    <property type="component" value="Unassembled WGS sequence"/>
</dbReference>
<dbReference type="GO" id="GO:0005737">
    <property type="term" value="C:cytoplasm"/>
    <property type="evidence" value="ECO:0007669"/>
    <property type="project" value="TreeGrafter"/>
</dbReference>
<evidence type="ECO:0000313" key="1">
    <source>
        <dbReference type="EMBL" id="TNH21509.1"/>
    </source>
</evidence>
<dbReference type="InterPro" id="IPR050275">
    <property type="entry name" value="PGM_Phosphatase"/>
</dbReference>
<dbReference type="OrthoDB" id="3628970at2"/>
<proteinExistence type="predicted"/>
<dbReference type="SMART" id="SM00855">
    <property type="entry name" value="PGAM"/>
    <property type="match status" value="1"/>
</dbReference>
<dbReference type="AlphaFoldDB" id="A0A5C4Q8D8"/>
<dbReference type="InterPro" id="IPR013078">
    <property type="entry name" value="His_Pase_superF_clade-1"/>
</dbReference>
<reference evidence="1 2" key="1">
    <citation type="submission" date="2019-06" db="EMBL/GenBank/DDBJ databases">
        <title>Micromonospora ordensis sp. nov., isolated from deep marine sediment.</title>
        <authorList>
            <person name="Veyisoglu A."/>
            <person name="Carro L."/>
            <person name="Klenk H.-P."/>
            <person name="Sahin N."/>
        </authorList>
    </citation>
    <scope>NUCLEOTIDE SEQUENCE [LARGE SCALE GENOMIC DNA]</scope>
    <source>
        <strain evidence="1 2">S2509</strain>
    </source>
</reference>
<sequence length="213" mass="23172">MRTRLIFVRHGESVHQVDGTVGGPHGCRGLTALGHDQAHRLARRLAEDHAVDRPVAVYSSVLRRTVETAQPIAAAFGLRAVADCGLCTWHTPPYADGLPVTRFRAEHAAVGGGLFRPFETGNESWAELVVRISRAIMEIAHRHRGSTVVLVGHTATVEVAFHALAAQPLHRGFDLVIAPASITEWTTDHDTGAWPPARWTLHRFGDTGGWARG</sequence>
<dbReference type="PANTHER" id="PTHR48100:SF1">
    <property type="entry name" value="HISTIDINE PHOSPHATASE FAMILY PROTEIN-RELATED"/>
    <property type="match status" value="1"/>
</dbReference>
<dbReference type="InterPro" id="IPR029033">
    <property type="entry name" value="His_PPase_superfam"/>
</dbReference>
<evidence type="ECO:0000313" key="2">
    <source>
        <dbReference type="Proteomes" id="UP000306145"/>
    </source>
</evidence>
<dbReference type="GO" id="GO:0016791">
    <property type="term" value="F:phosphatase activity"/>
    <property type="evidence" value="ECO:0007669"/>
    <property type="project" value="TreeGrafter"/>
</dbReference>
<dbReference type="EMBL" id="VDFY01000295">
    <property type="protein sequence ID" value="TNH21509.1"/>
    <property type="molecule type" value="Genomic_DNA"/>
</dbReference>
<accession>A0A5C4Q8D8</accession>
<dbReference type="SUPFAM" id="SSF53254">
    <property type="entry name" value="Phosphoglycerate mutase-like"/>
    <property type="match status" value="1"/>
</dbReference>
<dbReference type="Pfam" id="PF00300">
    <property type="entry name" value="His_Phos_1"/>
    <property type="match status" value="1"/>
</dbReference>
<protein>
    <submittedName>
        <fullName evidence="1">Histidine phosphatase family protein</fullName>
    </submittedName>
</protein>
<dbReference type="PANTHER" id="PTHR48100">
    <property type="entry name" value="BROAD-SPECIFICITY PHOSPHATASE YOR283W-RELATED"/>
    <property type="match status" value="1"/>
</dbReference>